<dbReference type="InterPro" id="IPR036282">
    <property type="entry name" value="Glutathione-S-Trfase_C_sf"/>
</dbReference>
<dbReference type="InterPro" id="IPR001736">
    <property type="entry name" value="PLipase_D/transphosphatidylase"/>
</dbReference>
<feature type="domain" description="GST C-terminal" evidence="12">
    <location>
        <begin position="599"/>
        <end position="752"/>
    </location>
</feature>
<gene>
    <name evidence="13" type="ORF">CCMA1212_009362</name>
</gene>
<evidence type="ECO:0000259" key="12">
    <source>
        <dbReference type="PROSITE" id="PS50405"/>
    </source>
</evidence>
<dbReference type="EC" id="2.7.8.5" evidence="3"/>
<dbReference type="Gene3D" id="3.40.30.110">
    <property type="match status" value="1"/>
</dbReference>
<dbReference type="CDD" id="cd09137">
    <property type="entry name" value="PLDc_PGS1_euk_2"/>
    <property type="match status" value="1"/>
</dbReference>
<dbReference type="PANTHER" id="PTHR12586:SF1">
    <property type="entry name" value="CDP-DIACYLGLYCEROL--GLYCEROL-3-PHOSPHATE 3-PHOSPHATIDYLTRANSFERASE, MITOCHONDRIAL"/>
    <property type="match status" value="1"/>
</dbReference>
<evidence type="ECO:0000313" key="14">
    <source>
        <dbReference type="Proteomes" id="UP001642720"/>
    </source>
</evidence>
<dbReference type="Gene3D" id="3.30.200.20">
    <property type="entry name" value="Phosphorylase Kinase, domain 1"/>
    <property type="match status" value="1"/>
</dbReference>
<dbReference type="InterPro" id="IPR016270">
    <property type="entry name" value="PGS1"/>
</dbReference>
<keyword evidence="6" id="KW-0677">Repeat</keyword>
<dbReference type="Pfam" id="PF13091">
    <property type="entry name" value="PLDc_2"/>
    <property type="match status" value="1"/>
</dbReference>
<evidence type="ECO:0000256" key="3">
    <source>
        <dbReference type="ARBA" id="ARBA00013170"/>
    </source>
</evidence>
<feature type="domain" description="PLD phosphodiesterase" evidence="11">
    <location>
        <begin position="188"/>
        <end position="214"/>
    </location>
</feature>
<evidence type="ECO:0000256" key="6">
    <source>
        <dbReference type="ARBA" id="ARBA00022737"/>
    </source>
</evidence>
<dbReference type="InterPro" id="IPR002575">
    <property type="entry name" value="Aminoglycoside_PTrfase"/>
</dbReference>
<dbReference type="PROSITE" id="PS50405">
    <property type="entry name" value="GST_CTER"/>
    <property type="match status" value="1"/>
</dbReference>
<comment type="similarity">
    <text evidence="2">Belongs to the CDP-alcohol phosphatidyltransferase class-II family.</text>
</comment>
<dbReference type="PROSITE" id="PS50035">
    <property type="entry name" value="PLD"/>
    <property type="match status" value="1"/>
</dbReference>
<dbReference type="CDD" id="cd00299">
    <property type="entry name" value="GST_C_family"/>
    <property type="match status" value="1"/>
</dbReference>
<dbReference type="SUPFAM" id="SSF56112">
    <property type="entry name" value="Protein kinase-like (PK-like)"/>
    <property type="match status" value="1"/>
</dbReference>
<keyword evidence="14" id="KW-1185">Reference proteome</keyword>
<comment type="pathway">
    <text evidence="1">Phospholipid metabolism; phosphatidylglycerol biosynthesis; phosphatidylglycerol from CDP-diacylglycerol: step 1/2.</text>
</comment>
<name>A0ABY2GSP1_9HYPO</name>
<evidence type="ECO:0000256" key="2">
    <source>
        <dbReference type="ARBA" id="ARBA00010682"/>
    </source>
</evidence>
<evidence type="ECO:0000256" key="7">
    <source>
        <dbReference type="ARBA" id="ARBA00023098"/>
    </source>
</evidence>
<dbReference type="InterPro" id="IPR010987">
    <property type="entry name" value="Glutathione-S-Trfase_C-like"/>
</dbReference>
<comment type="caution">
    <text evidence="13">The sequence shown here is derived from an EMBL/GenBank/DDBJ whole genome shotgun (WGS) entry which is preliminary data.</text>
</comment>
<dbReference type="InterPro" id="IPR025202">
    <property type="entry name" value="PLD-like_dom"/>
</dbReference>
<comment type="catalytic activity">
    <reaction evidence="10">
        <text>a CDP-1,2-diacyl-sn-glycerol + sn-glycerol 3-phosphate = a 1,2-diacyl-sn-glycero-3-phospho-(1'-sn-glycero-3'-phosphate) + CMP + H(+)</text>
        <dbReference type="Rhea" id="RHEA:12593"/>
        <dbReference type="ChEBI" id="CHEBI:15378"/>
        <dbReference type="ChEBI" id="CHEBI:57597"/>
        <dbReference type="ChEBI" id="CHEBI:58332"/>
        <dbReference type="ChEBI" id="CHEBI:60110"/>
        <dbReference type="ChEBI" id="CHEBI:60377"/>
        <dbReference type="EC" id="2.7.8.5"/>
    </reaction>
</comment>
<dbReference type="Pfam" id="PF25907">
    <property type="entry name" value="DUF7962"/>
    <property type="match status" value="1"/>
</dbReference>
<keyword evidence="4" id="KW-0444">Lipid biosynthesis</keyword>
<dbReference type="Proteomes" id="UP001642720">
    <property type="component" value="Unassembled WGS sequence"/>
</dbReference>
<dbReference type="RefSeq" id="XP_073555002.1">
    <property type="nucleotide sequence ID" value="XM_073706448.1"/>
</dbReference>
<evidence type="ECO:0000256" key="5">
    <source>
        <dbReference type="ARBA" id="ARBA00022679"/>
    </source>
</evidence>
<keyword evidence="5" id="KW-0808">Transferase</keyword>
<organism evidence="13 14">
    <name type="scientific">Trichoderma ghanense</name>
    <dbReference type="NCBI Taxonomy" id="65468"/>
    <lineage>
        <taxon>Eukaryota</taxon>
        <taxon>Fungi</taxon>
        <taxon>Dikarya</taxon>
        <taxon>Ascomycota</taxon>
        <taxon>Pezizomycotina</taxon>
        <taxon>Sordariomycetes</taxon>
        <taxon>Hypocreomycetidae</taxon>
        <taxon>Hypocreales</taxon>
        <taxon>Hypocreaceae</taxon>
        <taxon>Trichoderma</taxon>
    </lineage>
</organism>
<evidence type="ECO:0000256" key="9">
    <source>
        <dbReference type="ARBA" id="ARBA00023264"/>
    </source>
</evidence>
<evidence type="ECO:0000313" key="13">
    <source>
        <dbReference type="EMBL" id="TFA98800.1"/>
    </source>
</evidence>
<accession>A0ABY2GSP1</accession>
<dbReference type="SUPFAM" id="SSF56024">
    <property type="entry name" value="Phospholipase D/nuclease"/>
    <property type="match status" value="1"/>
</dbReference>
<dbReference type="CDD" id="cd09135">
    <property type="entry name" value="PLDc_PGS1_euk_1"/>
    <property type="match status" value="1"/>
</dbReference>
<evidence type="ECO:0000259" key="11">
    <source>
        <dbReference type="PROSITE" id="PS50035"/>
    </source>
</evidence>
<reference evidence="13 14" key="1">
    <citation type="submission" date="2018-01" db="EMBL/GenBank/DDBJ databases">
        <title>Genome characterization of the sugarcane-associated fungus Trichoderma ghanense CCMA-1212 and their application in lignocelulose bioconversion.</title>
        <authorList>
            <person name="Steindorff A.S."/>
            <person name="Mendes T.D."/>
            <person name="Vilela E.S.D."/>
            <person name="Rodrigues D.S."/>
            <person name="Formighieri E.F."/>
            <person name="Melo I.S."/>
            <person name="Favaro L.C.L."/>
        </authorList>
    </citation>
    <scope>NUCLEOTIDE SEQUENCE [LARGE SCALE GENOMIC DNA]</scope>
    <source>
        <strain evidence="13 14">CCMA-1212</strain>
    </source>
</reference>
<dbReference type="InterPro" id="IPR011009">
    <property type="entry name" value="Kinase-like_dom_sf"/>
</dbReference>
<dbReference type="InterPro" id="IPR058268">
    <property type="entry name" value="DUF7962"/>
</dbReference>
<dbReference type="PANTHER" id="PTHR12586">
    <property type="entry name" value="CDP-DIACYLGLYCEROL--SERINE O-PHOSPHATIDYLTRANSFERASE"/>
    <property type="match status" value="1"/>
</dbReference>
<dbReference type="Gene3D" id="3.90.1200.10">
    <property type="match status" value="1"/>
</dbReference>
<dbReference type="SMART" id="SM00155">
    <property type="entry name" value="PLDc"/>
    <property type="match status" value="2"/>
</dbReference>
<proteinExistence type="inferred from homology"/>
<evidence type="ECO:0000256" key="8">
    <source>
        <dbReference type="ARBA" id="ARBA00023209"/>
    </source>
</evidence>
<keyword evidence="9" id="KW-1208">Phospholipid metabolism</keyword>
<keyword evidence="8" id="KW-0594">Phospholipid biosynthesis</keyword>
<evidence type="ECO:0000256" key="10">
    <source>
        <dbReference type="ARBA" id="ARBA00048586"/>
    </source>
</evidence>
<evidence type="ECO:0000256" key="4">
    <source>
        <dbReference type="ARBA" id="ARBA00022516"/>
    </source>
</evidence>
<dbReference type="Pfam" id="PF01636">
    <property type="entry name" value="APH"/>
    <property type="match status" value="1"/>
</dbReference>
<dbReference type="Gene3D" id="3.30.870.10">
    <property type="entry name" value="Endonuclease Chain A"/>
    <property type="match status" value="2"/>
</dbReference>
<dbReference type="GeneID" id="300580898"/>
<dbReference type="EMBL" id="PPTA01000017">
    <property type="protein sequence ID" value="TFA98800.1"/>
    <property type="molecule type" value="Genomic_DNA"/>
</dbReference>
<dbReference type="SUPFAM" id="SSF47616">
    <property type="entry name" value="GST C-terminal domain-like"/>
    <property type="match status" value="1"/>
</dbReference>
<protein>
    <recommendedName>
        <fullName evidence="3">CDP-diacylglycerol--glycerol-3-phosphate 1-phosphatidyltransferase</fullName>
        <ecNumber evidence="3">2.7.8.5</ecNumber>
    </recommendedName>
</protein>
<evidence type="ECO:0000256" key="1">
    <source>
        <dbReference type="ARBA" id="ARBA00005042"/>
    </source>
</evidence>
<sequence length="1175" mass="131919">MIVRSCARCASRTRVLRTKPSISPPRYQLRSYATPHGAAAQAHGAGAGAAPGLLAPMVSELDRMAPSFDVRGDQVRILKTPAEFYETLKDRIRHAKKRIFLSTLYIGKSEKELIQTLREALAQNPELKLSILTDALRGTRESPEASCASLLAPLVDEFGADRVEIRMYHTPNLTGLRKQYVPKRINEGWGLQHMKLYGVDDEIIMSGANLSTDYFTNRQDRYHLFSSKEVTDYFRSVYDGVASFSFLVEPSKEDAAGYTLSWPTTNSAPSPLEKPQAFVQSTTSTLQGLIAAPEKQPDSELKDTRVYMLTQMSQVLRPDTSTELPVLTRILERLSRPEYTGSSWTFTAGYFNPAPSLTKLLLETASSNNVVITAAPEANGFYKSKGVSGLLPDAYVLLARRFLYAVQQRGREGDITLKEWRFGTAGQPGGWTYHAKGLWITMPGEANPCMSIIGSSNYTKRSYSLDLEAGALIVTRNEALKARLREEQNWLQDHAKKVTMDDFTRNERRVSLKVRIAMWIVKVVGGALPPLNCRTTADSTQIQPRVMPRPDIHRLGIKYRRIPILTIGRDAYLDTRHILTKLSALPPGREDARLSIATTPEQRALQRLLNVYIMDTGFSRNVVQLVVFNYAALNDPAFVKDRNELVGSDAFFSQESLKATRPEAIRRVRDGFEFLEKTLLSDGREWLLGTKGPSLGDVEVAWAFLWLERVPGALPGEWFSREIFPRVFSWMERFRGVVKEAEEELGEIETLSGEEAAEVILGAEFHEAEGEVDEGDALVKQLGLRKGMAPLNEDEEQELAQQILDQLVQTPYACSTLTKLSGGTANFLYRGVLLKPLEDAQTVVIKRSTDFAAINRDFLLDVSRCVFEERMLRALDGFCQSITTSGVPTVVTAPRCYLFDPDTHTQVHQDFPNTVDLISVLQSNKVNRVLPGSSSRSVGYALGSWLRFFHDWTSEPAQAELRRRVGPNEGMRRLKCLITYDSFIEILERHPETIEGHREALEAVRNSIKSEFERVPIEGDDLRGIIHGDFWAGNVLLPDSPWQGTKSLQGPNKLVIIDWENVQFGHRAVDIGGMLADLYERKHFNDVAASIPIMQAFIEDYGSLSEELAFSSAIHAGVHLICWYYRRDRNAPLPYPLPKVLDALTLGRDFILKGWAKDKGWFKNTVLAPLFTDSK</sequence>
<keyword evidence="7" id="KW-0443">Lipid metabolism</keyword>